<evidence type="ECO:0000313" key="2">
    <source>
        <dbReference type="EMBL" id="MPN07861.1"/>
    </source>
</evidence>
<reference evidence="2" key="1">
    <citation type="submission" date="2019-08" db="EMBL/GenBank/DDBJ databases">
        <authorList>
            <person name="Kucharzyk K."/>
            <person name="Murdoch R.W."/>
            <person name="Higgins S."/>
            <person name="Loffler F."/>
        </authorList>
    </citation>
    <scope>NUCLEOTIDE SEQUENCE</scope>
</reference>
<proteinExistence type="predicted"/>
<evidence type="ECO:0000256" key="1">
    <source>
        <dbReference type="SAM" id="MobiDB-lite"/>
    </source>
</evidence>
<name>A0A645F0Q4_9ZZZZ</name>
<sequence>MRKQDARVCKDHGDGRAQFMGGIGHKAPLLFPGFLRRPKSDFGQEKADEEKANESPRSHNQGRAHQGEEGIGLPRGIREGDAGPVKVGLSQIAQIQAGDDAHVVLAGLRLFDGLGKYFIRHRDSIGLKGGGISILVQKHREDGDDREF</sequence>
<comment type="caution">
    <text evidence="2">The sequence shown here is derived from an EMBL/GenBank/DDBJ whole genome shotgun (WGS) entry which is preliminary data.</text>
</comment>
<organism evidence="2">
    <name type="scientific">bioreactor metagenome</name>
    <dbReference type="NCBI Taxonomy" id="1076179"/>
    <lineage>
        <taxon>unclassified sequences</taxon>
        <taxon>metagenomes</taxon>
        <taxon>ecological metagenomes</taxon>
    </lineage>
</organism>
<dbReference type="AlphaFoldDB" id="A0A645F0Q4"/>
<feature type="compositionally biased region" description="Basic and acidic residues" evidence="1">
    <location>
        <begin position="38"/>
        <end position="57"/>
    </location>
</feature>
<gene>
    <name evidence="2" type="ORF">SDC9_155133</name>
</gene>
<dbReference type="EMBL" id="VSSQ01053871">
    <property type="protein sequence ID" value="MPN07861.1"/>
    <property type="molecule type" value="Genomic_DNA"/>
</dbReference>
<accession>A0A645F0Q4</accession>
<protein>
    <submittedName>
        <fullName evidence="2">Uncharacterized protein</fullName>
    </submittedName>
</protein>
<feature type="region of interest" description="Disordered" evidence="1">
    <location>
        <begin position="31"/>
        <end position="80"/>
    </location>
</feature>